<name>A0A5B0PLX4_PUCGR</name>
<evidence type="ECO:0000313" key="2">
    <source>
        <dbReference type="EMBL" id="KAA1101792.1"/>
    </source>
</evidence>
<dbReference type="Proteomes" id="UP000324748">
    <property type="component" value="Unassembled WGS sequence"/>
</dbReference>
<dbReference type="EMBL" id="VSWC01000053">
    <property type="protein sequence ID" value="KAA1101792.1"/>
    <property type="molecule type" value="Genomic_DNA"/>
</dbReference>
<reference evidence="2 3" key="1">
    <citation type="submission" date="2019-05" db="EMBL/GenBank/DDBJ databases">
        <title>Emergence of the Ug99 lineage of the wheat stem rust pathogen through somatic hybridization.</title>
        <authorList>
            <person name="Li F."/>
            <person name="Upadhyaya N.M."/>
            <person name="Sperschneider J."/>
            <person name="Matny O."/>
            <person name="Nguyen-Phuc H."/>
            <person name="Mago R."/>
            <person name="Raley C."/>
            <person name="Miller M.E."/>
            <person name="Silverstein K.A.T."/>
            <person name="Henningsen E."/>
            <person name="Hirsch C.D."/>
            <person name="Visser B."/>
            <person name="Pretorius Z.A."/>
            <person name="Steffenson B.J."/>
            <person name="Schwessinger B."/>
            <person name="Dodds P.N."/>
            <person name="Figueroa M."/>
        </authorList>
    </citation>
    <scope>NUCLEOTIDE SEQUENCE [LARGE SCALE GENOMIC DNA]</scope>
    <source>
        <strain evidence="2">21-0</strain>
    </source>
</reference>
<comment type="caution">
    <text evidence="2">The sequence shown here is derived from an EMBL/GenBank/DDBJ whole genome shotgun (WGS) entry which is preliminary data.</text>
</comment>
<evidence type="ECO:0000313" key="3">
    <source>
        <dbReference type="Proteomes" id="UP000324748"/>
    </source>
</evidence>
<protein>
    <submittedName>
        <fullName evidence="2">Uncharacterized protein</fullName>
    </submittedName>
</protein>
<keyword evidence="3" id="KW-1185">Reference proteome</keyword>
<feature type="region of interest" description="Disordered" evidence="1">
    <location>
        <begin position="72"/>
        <end position="157"/>
    </location>
</feature>
<dbReference type="AlphaFoldDB" id="A0A5B0PLX4"/>
<organism evidence="2 3">
    <name type="scientific">Puccinia graminis f. sp. tritici</name>
    <dbReference type="NCBI Taxonomy" id="56615"/>
    <lineage>
        <taxon>Eukaryota</taxon>
        <taxon>Fungi</taxon>
        <taxon>Dikarya</taxon>
        <taxon>Basidiomycota</taxon>
        <taxon>Pucciniomycotina</taxon>
        <taxon>Pucciniomycetes</taxon>
        <taxon>Pucciniales</taxon>
        <taxon>Pucciniaceae</taxon>
        <taxon>Puccinia</taxon>
    </lineage>
</organism>
<gene>
    <name evidence="2" type="ORF">PGT21_030292</name>
</gene>
<accession>A0A5B0PLX4</accession>
<proteinExistence type="predicted"/>
<sequence>MPKASGGRYTPEECFLETQVNTKDVPREPSHQGSHPYCTFPFNSTVLFTTAALTFGGPGFAGGAKISSDALGARANSRAPQWTLVDPSDRPESTRGENQSSSEPSEPGRASVRGRTRELRVVTGEWEEITGPRGLGLASTTPDRPKPRADESEYQCD</sequence>
<evidence type="ECO:0000256" key="1">
    <source>
        <dbReference type="SAM" id="MobiDB-lite"/>
    </source>
</evidence>